<evidence type="ECO:0000259" key="7">
    <source>
        <dbReference type="Pfam" id="PF04024"/>
    </source>
</evidence>
<organism evidence="8 9">
    <name type="scientific">Thermococcus sibiricus (strain DSM 12597 / MM 739)</name>
    <dbReference type="NCBI Taxonomy" id="604354"/>
    <lineage>
        <taxon>Archaea</taxon>
        <taxon>Methanobacteriati</taxon>
        <taxon>Methanobacteriota</taxon>
        <taxon>Thermococci</taxon>
        <taxon>Thermococcales</taxon>
        <taxon>Thermococcaceae</taxon>
        <taxon>Thermococcus</taxon>
    </lineage>
</organism>
<evidence type="ECO:0000256" key="2">
    <source>
        <dbReference type="ARBA" id="ARBA00022475"/>
    </source>
</evidence>
<dbReference type="HOGENOM" id="CLU_099432_1_0_2"/>
<name>C6A2H4_THESM</name>
<keyword evidence="3 6" id="KW-0812">Transmembrane</keyword>
<feature type="domain" description="Phage shock protein PspC N-terminal" evidence="7">
    <location>
        <begin position="7"/>
        <end position="63"/>
    </location>
</feature>
<evidence type="ECO:0000256" key="6">
    <source>
        <dbReference type="SAM" id="Phobius"/>
    </source>
</evidence>
<dbReference type="STRING" id="604354.TSIB_0758"/>
<reference evidence="8 9" key="1">
    <citation type="journal article" date="2009" name="Appl. Environ. Microbiol.">
        <title>Metabolic versatility and indigenous origin of the archaeon Thermococcus sibiricus, isolated from a siberian oil reservoir, as revealed by genome analysis.</title>
        <authorList>
            <person name="Mardanov A.V."/>
            <person name="Ravin N.V."/>
            <person name="Svetlitchnyi V.A."/>
            <person name="Beletsky A.V."/>
            <person name="Miroshnichenko M.L."/>
            <person name="Bonch-Osmolovskaya E.A."/>
            <person name="Skryabin K.G."/>
        </authorList>
    </citation>
    <scope>NUCLEOTIDE SEQUENCE [LARGE SCALE GENOMIC DNA]</scope>
    <source>
        <strain evidence="9">DSM 12597 / MM 739</strain>
    </source>
</reference>
<keyword evidence="4 6" id="KW-1133">Transmembrane helix</keyword>
<evidence type="ECO:0000256" key="5">
    <source>
        <dbReference type="ARBA" id="ARBA00023136"/>
    </source>
</evidence>
<keyword evidence="5 6" id="KW-0472">Membrane</keyword>
<evidence type="ECO:0000256" key="3">
    <source>
        <dbReference type="ARBA" id="ARBA00022692"/>
    </source>
</evidence>
<evidence type="ECO:0000313" key="8">
    <source>
        <dbReference type="EMBL" id="ACS89819.1"/>
    </source>
</evidence>
<dbReference type="eggNOG" id="arCOG03456">
    <property type="taxonomic scope" value="Archaea"/>
</dbReference>
<proteinExistence type="predicted"/>
<sequence length="150" mass="16727">MKQVETRLKRSKKNKVFLGVLGGIAEYLKIDPTIIRILFILLCLVEPVFILAYFLMAIVMPEEEEETITAEKIPEKVGMLAEEAGEKVEKLVKKAPVVEKKDDTKLFGIALVLLGALLLLKDLIKLPFLGLREIVAVLILVLGLYLVARG</sequence>
<dbReference type="Pfam" id="PF04024">
    <property type="entry name" value="PspC"/>
    <property type="match status" value="1"/>
</dbReference>
<dbReference type="InterPro" id="IPR052027">
    <property type="entry name" value="PspC"/>
</dbReference>
<dbReference type="AlphaFoldDB" id="C6A2H4"/>
<dbReference type="InterPro" id="IPR007168">
    <property type="entry name" value="Phageshock_PspC_N"/>
</dbReference>
<dbReference type="Proteomes" id="UP000009079">
    <property type="component" value="Chromosome"/>
</dbReference>
<dbReference type="GO" id="GO:0005886">
    <property type="term" value="C:plasma membrane"/>
    <property type="evidence" value="ECO:0007669"/>
    <property type="project" value="UniProtKB-SubCell"/>
</dbReference>
<comment type="subcellular location">
    <subcellularLocation>
        <location evidence="1">Cell membrane</location>
        <topology evidence="1">Single-pass membrane protein</topology>
    </subcellularLocation>
</comment>
<evidence type="ECO:0000256" key="4">
    <source>
        <dbReference type="ARBA" id="ARBA00022989"/>
    </source>
</evidence>
<evidence type="ECO:0000256" key="1">
    <source>
        <dbReference type="ARBA" id="ARBA00004162"/>
    </source>
</evidence>
<feature type="transmembrane region" description="Helical" evidence="6">
    <location>
        <begin position="131"/>
        <end position="148"/>
    </location>
</feature>
<keyword evidence="9" id="KW-1185">Reference proteome</keyword>
<dbReference type="PANTHER" id="PTHR33885:SF3">
    <property type="entry name" value="PHAGE SHOCK PROTEIN C"/>
    <property type="match status" value="1"/>
</dbReference>
<dbReference type="KEGG" id="tsi:TSIB_0758"/>
<gene>
    <name evidence="8" type="ordered locus">TSIB_0758</name>
</gene>
<feature type="transmembrane region" description="Helical" evidence="6">
    <location>
        <begin position="37"/>
        <end position="59"/>
    </location>
</feature>
<dbReference type="PANTHER" id="PTHR33885">
    <property type="entry name" value="PHAGE SHOCK PROTEIN C"/>
    <property type="match status" value="1"/>
</dbReference>
<keyword evidence="2" id="KW-1003">Cell membrane</keyword>
<protein>
    <submittedName>
        <fullName evidence="8">Transcription regulator, PspC family</fullName>
    </submittedName>
</protein>
<evidence type="ECO:0000313" key="9">
    <source>
        <dbReference type="Proteomes" id="UP000009079"/>
    </source>
</evidence>
<accession>C6A2H4</accession>
<dbReference type="EMBL" id="CP001463">
    <property type="protein sequence ID" value="ACS89819.1"/>
    <property type="molecule type" value="Genomic_DNA"/>
</dbReference>